<protein>
    <recommendedName>
        <fullName evidence="14">Sensor protein</fullName>
        <ecNumber evidence="14">2.7.13.3</ecNumber>
    </recommendedName>
</protein>
<keyword evidence="8 14" id="KW-0547">Nucleotide-binding</keyword>
<comment type="caution">
    <text evidence="19">The sequence shown here is derived from an EMBL/GenBank/DDBJ whole genome shotgun (WGS) entry which is preliminary data.</text>
</comment>
<feature type="coiled-coil region" evidence="15">
    <location>
        <begin position="216"/>
        <end position="243"/>
    </location>
</feature>
<dbReference type="Proteomes" id="UP001161422">
    <property type="component" value="Unassembled WGS sequence"/>
</dbReference>
<evidence type="ECO:0000256" key="13">
    <source>
        <dbReference type="ARBA" id="ARBA00023136"/>
    </source>
</evidence>
<evidence type="ECO:0000313" key="19">
    <source>
        <dbReference type="EMBL" id="GLP95771.1"/>
    </source>
</evidence>
<evidence type="ECO:0000256" key="9">
    <source>
        <dbReference type="ARBA" id="ARBA00022777"/>
    </source>
</evidence>
<evidence type="ECO:0000256" key="16">
    <source>
        <dbReference type="SAM" id="Phobius"/>
    </source>
</evidence>
<proteinExistence type="predicted"/>
<evidence type="ECO:0000256" key="6">
    <source>
        <dbReference type="ARBA" id="ARBA00022679"/>
    </source>
</evidence>
<dbReference type="RefSeq" id="WP_169903012.1">
    <property type="nucleotide sequence ID" value="NZ_BSNC01000003.1"/>
</dbReference>
<feature type="transmembrane region" description="Helical" evidence="16">
    <location>
        <begin position="145"/>
        <end position="167"/>
    </location>
</feature>
<dbReference type="InterPro" id="IPR005467">
    <property type="entry name" value="His_kinase_dom"/>
</dbReference>
<feature type="domain" description="Histidine kinase" evidence="17">
    <location>
        <begin position="364"/>
        <end position="561"/>
    </location>
</feature>
<dbReference type="InterPro" id="IPR011712">
    <property type="entry name" value="Sig_transdc_His_kin_sub3_dim/P"/>
</dbReference>
<keyword evidence="9 14" id="KW-0418">Kinase</keyword>
<keyword evidence="6 14" id="KW-0808">Transferase</keyword>
<comment type="catalytic activity">
    <reaction evidence="1 14">
        <text>ATP + protein L-histidine = ADP + protein N-phospho-L-histidine.</text>
        <dbReference type="EC" id="2.7.13.3"/>
    </reaction>
</comment>
<comment type="subcellular location">
    <subcellularLocation>
        <location evidence="2">Cell inner membrane</location>
        <topology evidence="2">Multi-pass membrane protein</topology>
    </subcellularLocation>
</comment>
<dbReference type="AlphaFoldDB" id="A0AA37VUM6"/>
<evidence type="ECO:0000259" key="17">
    <source>
        <dbReference type="PROSITE" id="PS50109"/>
    </source>
</evidence>
<dbReference type="CDD" id="cd22899">
    <property type="entry name" value="NarQ_sensor"/>
    <property type="match status" value="1"/>
</dbReference>
<dbReference type="InterPro" id="IPR036890">
    <property type="entry name" value="HATPase_C_sf"/>
</dbReference>
<evidence type="ECO:0000256" key="2">
    <source>
        <dbReference type="ARBA" id="ARBA00004429"/>
    </source>
</evidence>
<keyword evidence="20" id="KW-1185">Reference proteome</keyword>
<keyword evidence="10 14" id="KW-0067">ATP-binding</keyword>
<dbReference type="InterPro" id="IPR042295">
    <property type="entry name" value="NarX-like_N_sf"/>
</dbReference>
<evidence type="ECO:0000256" key="4">
    <source>
        <dbReference type="ARBA" id="ARBA00022519"/>
    </source>
</evidence>
<sequence length="567" mass="64024">MQVKLTSTLLRLMLIFLVISASLSVFSIANLAFSLGDARAINASGSLRMQSYRLMFYANSGSEQALEKIQEFEVTLHSKELQHNLGWYSPDSLLNQYQQVVDQWQQMKQFILLEDSRSYAAQLIPFVATVDELVSEMENFAKLKLIYLVVSLGIGLLIMIAMVLYAMRFTQRHLIGPINQLVGASQNMQRKEFDLQLGHYRFEEMAVLGEALDVSAKELDTLYKDLQKRVDDQTQALSRANRELTLLNSILTQLRGSDPVNLRMQRGLNDLVNSGVVGFARLRFDAQPENDLVAHSGWPTEAEHVLELPVMFNEEYLGVLQFADYREDYKRFFEQVAVMVSRTMVIQQAFDEREQYALIDERATIARELHDSLGQVLAFLKIQSKLLRRALPSEGLPAKAREPLQAIDDGVVTAYTQLRELLTTFRLTIREPDFQQALQTMVEQLQTDSDVPIELNNRIPPGCLLPAQLIHVLQVAREACINSLKHANANRIIINAQMLTNNRASVVVSDDGLGMEAVSEKSGHFGMSIMQERASRLNGKISIDSEPQQGTIVSLEFPVNQSEQETA</sequence>
<accession>A0AA37VUM6</accession>
<evidence type="ECO:0000256" key="5">
    <source>
        <dbReference type="ARBA" id="ARBA00022553"/>
    </source>
</evidence>
<dbReference type="Gene3D" id="1.20.5.1930">
    <property type="match status" value="1"/>
</dbReference>
<dbReference type="InterPro" id="IPR016380">
    <property type="entry name" value="Sig_transdc_His_kin_NarX/NarQ"/>
</dbReference>
<reference evidence="19" key="1">
    <citation type="journal article" date="2014" name="Int. J. Syst. Evol. Microbiol.">
        <title>Complete genome sequence of Corynebacterium casei LMG S-19264T (=DSM 44701T), isolated from a smear-ripened cheese.</title>
        <authorList>
            <consortium name="US DOE Joint Genome Institute (JGI-PGF)"/>
            <person name="Walter F."/>
            <person name="Albersmeier A."/>
            <person name="Kalinowski J."/>
            <person name="Ruckert C."/>
        </authorList>
    </citation>
    <scope>NUCLEOTIDE SEQUENCE</scope>
    <source>
        <strain evidence="19">NBRC 101628</strain>
    </source>
</reference>
<feature type="transmembrane region" description="Helical" evidence="16">
    <location>
        <begin position="12"/>
        <end position="33"/>
    </location>
</feature>
<evidence type="ECO:0000259" key="18">
    <source>
        <dbReference type="PROSITE" id="PS50885"/>
    </source>
</evidence>
<dbReference type="EC" id="2.7.13.3" evidence="14"/>
<evidence type="ECO:0000256" key="7">
    <source>
        <dbReference type="ARBA" id="ARBA00022692"/>
    </source>
</evidence>
<evidence type="ECO:0000256" key="3">
    <source>
        <dbReference type="ARBA" id="ARBA00022475"/>
    </source>
</evidence>
<evidence type="ECO:0000256" key="12">
    <source>
        <dbReference type="ARBA" id="ARBA00023012"/>
    </source>
</evidence>
<dbReference type="InterPro" id="IPR003594">
    <property type="entry name" value="HATPase_dom"/>
</dbReference>
<keyword evidence="7 16" id="KW-0812">Transmembrane</keyword>
<evidence type="ECO:0000256" key="11">
    <source>
        <dbReference type="ARBA" id="ARBA00022989"/>
    </source>
</evidence>
<dbReference type="CDD" id="cd16917">
    <property type="entry name" value="HATPase_UhpB-NarQ-NarX-like"/>
    <property type="match status" value="1"/>
</dbReference>
<dbReference type="GO" id="GO:0005524">
    <property type="term" value="F:ATP binding"/>
    <property type="evidence" value="ECO:0007669"/>
    <property type="project" value="UniProtKB-UniRule"/>
</dbReference>
<evidence type="ECO:0000256" key="15">
    <source>
        <dbReference type="SAM" id="Coils"/>
    </source>
</evidence>
<dbReference type="Gene3D" id="1.20.120.960">
    <property type="entry name" value="Histidine kinase NarX, sensor domain"/>
    <property type="match status" value="1"/>
</dbReference>
<dbReference type="SMART" id="SM00387">
    <property type="entry name" value="HATPase_c"/>
    <property type="match status" value="1"/>
</dbReference>
<dbReference type="GO" id="GO:0005886">
    <property type="term" value="C:plasma membrane"/>
    <property type="evidence" value="ECO:0007669"/>
    <property type="project" value="UniProtKB-SubCell"/>
</dbReference>
<dbReference type="InterPro" id="IPR003660">
    <property type="entry name" value="HAMP_dom"/>
</dbReference>
<keyword evidence="4 14" id="KW-0997">Cell inner membrane</keyword>
<dbReference type="GO" id="GO:0000155">
    <property type="term" value="F:phosphorelay sensor kinase activity"/>
    <property type="evidence" value="ECO:0007669"/>
    <property type="project" value="UniProtKB-UniRule"/>
</dbReference>
<dbReference type="PANTHER" id="PTHR24421">
    <property type="entry name" value="NITRATE/NITRITE SENSOR PROTEIN NARX-RELATED"/>
    <property type="match status" value="1"/>
</dbReference>
<dbReference type="PROSITE" id="PS50109">
    <property type="entry name" value="HIS_KIN"/>
    <property type="match status" value="1"/>
</dbReference>
<keyword evidence="15" id="KW-0175">Coiled coil</keyword>
<evidence type="ECO:0000256" key="8">
    <source>
        <dbReference type="ARBA" id="ARBA00022741"/>
    </source>
</evidence>
<keyword evidence="3 14" id="KW-1003">Cell membrane</keyword>
<gene>
    <name evidence="19" type="primary">narQ</name>
    <name evidence="19" type="ORF">GCM10007895_10770</name>
</gene>
<dbReference type="PROSITE" id="PS50885">
    <property type="entry name" value="HAMP"/>
    <property type="match status" value="1"/>
</dbReference>
<dbReference type="GO" id="GO:0046983">
    <property type="term" value="F:protein dimerization activity"/>
    <property type="evidence" value="ECO:0007669"/>
    <property type="project" value="UniProtKB-UniRule"/>
</dbReference>
<feature type="domain" description="HAMP" evidence="18">
    <location>
        <begin position="172"/>
        <end position="224"/>
    </location>
</feature>
<dbReference type="Gene3D" id="3.30.565.10">
    <property type="entry name" value="Histidine kinase-like ATPase, C-terminal domain"/>
    <property type="match status" value="1"/>
</dbReference>
<keyword evidence="11 16" id="KW-1133">Transmembrane helix</keyword>
<dbReference type="SUPFAM" id="SSF55874">
    <property type="entry name" value="ATPase domain of HSP90 chaperone/DNA topoisomerase II/histidine kinase"/>
    <property type="match status" value="1"/>
</dbReference>
<dbReference type="EMBL" id="BSNC01000003">
    <property type="protein sequence ID" value="GLP95771.1"/>
    <property type="molecule type" value="Genomic_DNA"/>
</dbReference>
<reference evidence="19" key="2">
    <citation type="submission" date="2023-01" db="EMBL/GenBank/DDBJ databases">
        <title>Draft genome sequence of Paraferrimonas sedimenticola strain NBRC 101628.</title>
        <authorList>
            <person name="Sun Q."/>
            <person name="Mori K."/>
        </authorList>
    </citation>
    <scope>NUCLEOTIDE SEQUENCE</scope>
    <source>
        <strain evidence="19">NBRC 101628</strain>
    </source>
</reference>
<dbReference type="Pfam" id="PF07730">
    <property type="entry name" value="HisKA_3"/>
    <property type="match status" value="1"/>
</dbReference>
<keyword evidence="5" id="KW-0597">Phosphoprotein</keyword>
<dbReference type="InterPro" id="IPR050482">
    <property type="entry name" value="Sensor_HK_TwoCompSys"/>
</dbReference>
<keyword evidence="12 14" id="KW-0902">Two-component regulatory system</keyword>
<evidence type="ECO:0000256" key="10">
    <source>
        <dbReference type="ARBA" id="ARBA00022840"/>
    </source>
</evidence>
<evidence type="ECO:0000256" key="14">
    <source>
        <dbReference type="PIRNR" id="PIRNR003167"/>
    </source>
</evidence>
<dbReference type="PIRSF" id="PIRSF003167">
    <property type="entry name" value="STHK_NarX/NarQ"/>
    <property type="match status" value="1"/>
</dbReference>
<dbReference type="InterPro" id="IPR029095">
    <property type="entry name" value="NarX-like_N"/>
</dbReference>
<dbReference type="PANTHER" id="PTHR24421:SF10">
    <property type="entry name" value="NITRATE_NITRITE SENSOR PROTEIN NARQ"/>
    <property type="match status" value="1"/>
</dbReference>
<evidence type="ECO:0000313" key="20">
    <source>
        <dbReference type="Proteomes" id="UP001161422"/>
    </source>
</evidence>
<name>A0AA37VUM6_9GAMM</name>
<dbReference type="NCBIfam" id="NF008184">
    <property type="entry name" value="PRK10935.1"/>
    <property type="match status" value="1"/>
</dbReference>
<keyword evidence="13 14" id="KW-0472">Membrane</keyword>
<organism evidence="19 20">
    <name type="scientific">Paraferrimonas sedimenticola</name>
    <dbReference type="NCBI Taxonomy" id="375674"/>
    <lineage>
        <taxon>Bacteria</taxon>
        <taxon>Pseudomonadati</taxon>
        <taxon>Pseudomonadota</taxon>
        <taxon>Gammaproteobacteria</taxon>
        <taxon>Alteromonadales</taxon>
        <taxon>Ferrimonadaceae</taxon>
        <taxon>Paraferrimonas</taxon>
    </lineage>
</organism>
<evidence type="ECO:0000256" key="1">
    <source>
        <dbReference type="ARBA" id="ARBA00000085"/>
    </source>
</evidence>
<dbReference type="Pfam" id="PF02518">
    <property type="entry name" value="HATPase_c"/>
    <property type="match status" value="1"/>
</dbReference>
<dbReference type="Pfam" id="PF13675">
    <property type="entry name" value="PilJ"/>
    <property type="match status" value="1"/>
</dbReference>